<feature type="transmembrane region" description="Helical" evidence="6">
    <location>
        <begin position="410"/>
        <end position="432"/>
    </location>
</feature>
<dbReference type="PANTHER" id="PTHR42770">
    <property type="entry name" value="AMINO ACID TRANSPORTER-RELATED"/>
    <property type="match status" value="1"/>
</dbReference>
<name>A0ABW4MRJ0_9BACI</name>
<protein>
    <submittedName>
        <fullName evidence="7">APC family permease</fullName>
    </submittedName>
</protein>
<feature type="transmembrane region" description="Helical" evidence="6">
    <location>
        <begin position="213"/>
        <end position="234"/>
    </location>
</feature>
<feature type="transmembrane region" description="Helical" evidence="6">
    <location>
        <begin position="181"/>
        <end position="201"/>
    </location>
</feature>
<feature type="transmembrane region" description="Helical" evidence="6">
    <location>
        <begin position="379"/>
        <end position="398"/>
    </location>
</feature>
<keyword evidence="8" id="KW-1185">Reference proteome</keyword>
<feature type="transmembrane region" description="Helical" evidence="6">
    <location>
        <begin position="60"/>
        <end position="80"/>
    </location>
</feature>
<comment type="caution">
    <text evidence="7">The sequence shown here is derived from an EMBL/GenBank/DDBJ whole genome shotgun (WGS) entry which is preliminary data.</text>
</comment>
<evidence type="ECO:0000256" key="5">
    <source>
        <dbReference type="ARBA" id="ARBA00023136"/>
    </source>
</evidence>
<dbReference type="InterPro" id="IPR002293">
    <property type="entry name" value="AA/rel_permease1"/>
</dbReference>
<accession>A0ABW4MRJ0</accession>
<dbReference type="PANTHER" id="PTHR42770:SF11">
    <property type="entry name" value="INNER MEMBRANE TRANSPORT PROTEIN YBAT"/>
    <property type="match status" value="1"/>
</dbReference>
<organism evidence="7 8">
    <name type="scientific">Fredinandcohnia salidurans</name>
    <dbReference type="NCBI Taxonomy" id="2595041"/>
    <lineage>
        <taxon>Bacteria</taxon>
        <taxon>Bacillati</taxon>
        <taxon>Bacillota</taxon>
        <taxon>Bacilli</taxon>
        <taxon>Bacillales</taxon>
        <taxon>Bacillaceae</taxon>
        <taxon>Fredinandcohnia</taxon>
    </lineage>
</organism>
<evidence type="ECO:0000313" key="8">
    <source>
        <dbReference type="Proteomes" id="UP001597227"/>
    </source>
</evidence>
<proteinExistence type="predicted"/>
<feature type="transmembrane region" description="Helical" evidence="6">
    <location>
        <begin position="101"/>
        <end position="128"/>
    </location>
</feature>
<keyword evidence="5 6" id="KW-0472">Membrane</keyword>
<feature type="transmembrane region" description="Helical" evidence="6">
    <location>
        <begin position="29"/>
        <end position="48"/>
    </location>
</feature>
<evidence type="ECO:0000256" key="6">
    <source>
        <dbReference type="SAM" id="Phobius"/>
    </source>
</evidence>
<evidence type="ECO:0000256" key="4">
    <source>
        <dbReference type="ARBA" id="ARBA00022989"/>
    </source>
</evidence>
<keyword evidence="3 6" id="KW-0812">Transmembrane</keyword>
<dbReference type="InterPro" id="IPR050367">
    <property type="entry name" value="APC_superfamily"/>
</dbReference>
<feature type="transmembrane region" description="Helical" evidence="6">
    <location>
        <begin position="438"/>
        <end position="461"/>
    </location>
</feature>
<sequence>MKLERNDTTVTIASNPNTQLKKALNKWDLLTIGVGAVIGWSWVIYAGVWSTTAGSLGGVLAFLIGGILCSFVGLAYAELASSMPRAGGDIVYTFKGLGDRWAFIAGACVGYSFLTLLVVETILLPVILEALGFPIPKIGAIYTIGGETVYVSYIVVSILMNLFFAILNIKGVEFSKVFQTITVAVILVAAVFYVVVGVSLGEVSNAMPFFTSLSGLSLTLLLVPGFMSGFNVVAQAAEEANVNPKLIGKLVVITVWASAIFYILIIIGTAFAADLGTRETASIVVLESLTQLFNGSKAAMIFVAIASLIGMLTTWNAAYIAGSRVLFALGRAKYIPKGFSELHAKNRTPMKAILFLFALSSLAAFLGTSQMIFINIVNISGFMMICAWLLVVLSFMVLRQKAPNLNRPYYVAYGRFVGVLAIVSLIFFLFLYTPFNPLGGLTVPELSVLGVIIVTILVVYFKNVHHSKISKEERGKLLFENTGE</sequence>
<gene>
    <name evidence="7" type="ORF">ACFSFW_15630</name>
</gene>
<feature type="transmembrane region" description="Helical" evidence="6">
    <location>
        <begin position="298"/>
        <end position="321"/>
    </location>
</feature>
<dbReference type="Proteomes" id="UP001597227">
    <property type="component" value="Unassembled WGS sequence"/>
</dbReference>
<feature type="transmembrane region" description="Helical" evidence="6">
    <location>
        <begin position="148"/>
        <end position="169"/>
    </location>
</feature>
<dbReference type="Gene3D" id="1.20.1740.10">
    <property type="entry name" value="Amino acid/polyamine transporter I"/>
    <property type="match status" value="1"/>
</dbReference>
<feature type="transmembrane region" description="Helical" evidence="6">
    <location>
        <begin position="352"/>
        <end position="373"/>
    </location>
</feature>
<comment type="subcellular location">
    <subcellularLocation>
        <location evidence="1">Cell membrane</location>
        <topology evidence="1">Multi-pass membrane protein</topology>
    </subcellularLocation>
</comment>
<keyword evidence="2" id="KW-1003">Cell membrane</keyword>
<evidence type="ECO:0000313" key="7">
    <source>
        <dbReference type="EMBL" id="MFD1780097.1"/>
    </source>
</evidence>
<evidence type="ECO:0000256" key="2">
    <source>
        <dbReference type="ARBA" id="ARBA00022475"/>
    </source>
</evidence>
<evidence type="ECO:0000256" key="1">
    <source>
        <dbReference type="ARBA" id="ARBA00004651"/>
    </source>
</evidence>
<dbReference type="Pfam" id="PF13520">
    <property type="entry name" value="AA_permease_2"/>
    <property type="match status" value="1"/>
</dbReference>
<reference evidence="8" key="1">
    <citation type="journal article" date="2019" name="Int. J. Syst. Evol. Microbiol.">
        <title>The Global Catalogue of Microorganisms (GCM) 10K type strain sequencing project: providing services to taxonomists for standard genome sequencing and annotation.</title>
        <authorList>
            <consortium name="The Broad Institute Genomics Platform"/>
            <consortium name="The Broad Institute Genome Sequencing Center for Infectious Disease"/>
            <person name="Wu L."/>
            <person name="Ma J."/>
        </authorList>
    </citation>
    <scope>NUCLEOTIDE SEQUENCE [LARGE SCALE GENOMIC DNA]</scope>
    <source>
        <strain evidence="8">CCUG 15531</strain>
    </source>
</reference>
<keyword evidence="4 6" id="KW-1133">Transmembrane helix</keyword>
<feature type="transmembrane region" description="Helical" evidence="6">
    <location>
        <begin position="246"/>
        <end position="272"/>
    </location>
</feature>
<evidence type="ECO:0000256" key="3">
    <source>
        <dbReference type="ARBA" id="ARBA00022692"/>
    </source>
</evidence>
<dbReference type="RefSeq" id="WP_388039618.1">
    <property type="nucleotide sequence ID" value="NZ_JBHUEK010000025.1"/>
</dbReference>
<dbReference type="EMBL" id="JBHUEK010000025">
    <property type="protein sequence ID" value="MFD1780097.1"/>
    <property type="molecule type" value="Genomic_DNA"/>
</dbReference>
<dbReference type="PIRSF" id="PIRSF006060">
    <property type="entry name" value="AA_transporter"/>
    <property type="match status" value="1"/>
</dbReference>